<sequence length="142" mass="17023">MNYQFIQFGKLVRFCKLAIRNDPLLIFKADDFTTIKQDLLLDVLKKTKDSERPIKVWDRLMEWSIAQSDDRLPTDIKKWTNNEILIFKELVQPFLSYINFKKISPTDFFRKIRPLKNIFDVDFYIQIIEYYSFNASQKGPGK</sequence>
<organism evidence="1 2">
    <name type="scientific">Funneliformis caledonium</name>
    <dbReference type="NCBI Taxonomy" id="1117310"/>
    <lineage>
        <taxon>Eukaryota</taxon>
        <taxon>Fungi</taxon>
        <taxon>Fungi incertae sedis</taxon>
        <taxon>Mucoromycota</taxon>
        <taxon>Glomeromycotina</taxon>
        <taxon>Glomeromycetes</taxon>
        <taxon>Glomerales</taxon>
        <taxon>Glomeraceae</taxon>
        <taxon>Funneliformis</taxon>
    </lineage>
</organism>
<keyword evidence="2" id="KW-1185">Reference proteome</keyword>
<dbReference type="AlphaFoldDB" id="A0A9N8VU36"/>
<comment type="caution">
    <text evidence="1">The sequence shown here is derived from an EMBL/GenBank/DDBJ whole genome shotgun (WGS) entry which is preliminary data.</text>
</comment>
<protein>
    <submittedName>
        <fullName evidence="1">16938_t:CDS:1</fullName>
    </submittedName>
</protein>
<accession>A0A9N8VU36</accession>
<dbReference type="EMBL" id="CAJVPQ010000282">
    <property type="protein sequence ID" value="CAG8466397.1"/>
    <property type="molecule type" value="Genomic_DNA"/>
</dbReference>
<reference evidence="1" key="1">
    <citation type="submission" date="2021-06" db="EMBL/GenBank/DDBJ databases">
        <authorList>
            <person name="Kallberg Y."/>
            <person name="Tangrot J."/>
            <person name="Rosling A."/>
        </authorList>
    </citation>
    <scope>NUCLEOTIDE SEQUENCE</scope>
    <source>
        <strain evidence="1">UK204</strain>
    </source>
</reference>
<dbReference type="Proteomes" id="UP000789570">
    <property type="component" value="Unassembled WGS sequence"/>
</dbReference>
<evidence type="ECO:0000313" key="1">
    <source>
        <dbReference type="EMBL" id="CAG8466397.1"/>
    </source>
</evidence>
<proteinExistence type="predicted"/>
<evidence type="ECO:0000313" key="2">
    <source>
        <dbReference type="Proteomes" id="UP000789570"/>
    </source>
</evidence>
<gene>
    <name evidence="1" type="ORF">FCALED_LOCUS2000</name>
</gene>
<dbReference type="OrthoDB" id="6359816at2759"/>
<name>A0A9N8VU36_9GLOM</name>